<feature type="signal peptide" evidence="8">
    <location>
        <begin position="1"/>
        <end position="19"/>
    </location>
</feature>
<accession>A0A2A2LTR7</accession>
<feature type="compositionally biased region" description="Basic and acidic residues" evidence="6">
    <location>
        <begin position="552"/>
        <end position="580"/>
    </location>
</feature>
<comment type="subcellular location">
    <subcellularLocation>
        <location evidence="1">Membrane</location>
        <topology evidence="1">Multi-pass membrane protein</topology>
    </subcellularLocation>
</comment>
<dbReference type="OrthoDB" id="5846767at2759"/>
<protein>
    <submittedName>
        <fullName evidence="9">Uncharacterized protein</fullName>
    </submittedName>
</protein>
<evidence type="ECO:0000256" key="6">
    <source>
        <dbReference type="SAM" id="MobiDB-lite"/>
    </source>
</evidence>
<keyword evidence="8" id="KW-0732">Signal</keyword>
<keyword evidence="10" id="KW-1185">Reference proteome</keyword>
<dbReference type="EMBL" id="LIAE01006435">
    <property type="protein sequence ID" value="PAV89611.1"/>
    <property type="molecule type" value="Genomic_DNA"/>
</dbReference>
<gene>
    <name evidence="9" type="ORF">WR25_19654</name>
</gene>
<keyword evidence="5 7" id="KW-0472">Membrane</keyword>
<keyword evidence="3 7" id="KW-0812">Transmembrane</keyword>
<sequence>MLLGAGILATVFTLTGGGASEVEIAEAVVGEIFGQSLNSSSAENGHVGYRTFSDTDIKYMYGALALVTVCANVIFALLPSREVENCIEGKDRPKTSFRDQMYYITSTFMDFKIILLSILFMHLGLWTMFWVAVYPTTLIFNNNLASYTYLPAIFSAGVGVGETAMGLFINAMSERNKDFGLQPTMYIGSTLSAVVIALITLSTPMHSTISPTNELPLLIEPNIVFCLLVSFGIGLADCCMNNIRTVICALAMPHRRTQTFSVSKFWQAFAGGVMLFVSPYLTMYHYTVILTFSLILSSILFFIVAEKVKRFERKVTMENLARAKNQLKMDETQLRSLFSSLAELTSQGPLPVQAYSMLVTRLPPSAVAEQLHQRWLADYRFAPVAASILLHMHRSDARHLAVMSSALALLLNDFKNSLEVRHCSRLMYRNSVRATFAMYQAYAQIDSYVAKSLVSPMFSSLMTLIDNDPDAADVEVAGLMMCDYGKILYDLNSYQVDIIIVKIREMLISDEPFMNKEIRQILLHAVDLWSFGFSELHIPECLSYLPKPLKNHENHDQNHENHHAENGHVKEQSHEEDLKKLQKQLSRESTV</sequence>
<dbReference type="InterPro" id="IPR036259">
    <property type="entry name" value="MFS_trans_sf"/>
</dbReference>
<evidence type="ECO:0000256" key="8">
    <source>
        <dbReference type="SAM" id="SignalP"/>
    </source>
</evidence>
<proteinExistence type="inferred from homology"/>
<evidence type="ECO:0000313" key="9">
    <source>
        <dbReference type="EMBL" id="PAV89611.1"/>
    </source>
</evidence>
<comment type="caution">
    <text evidence="9">The sequence shown here is derived from an EMBL/GenBank/DDBJ whole genome shotgun (WGS) entry which is preliminary data.</text>
</comment>
<dbReference type="SUPFAM" id="SSF103473">
    <property type="entry name" value="MFS general substrate transporter"/>
    <property type="match status" value="1"/>
</dbReference>
<dbReference type="PANTHER" id="PTHR23294">
    <property type="entry name" value="ET TRANSLATION PRODUCT-RELATED"/>
    <property type="match status" value="1"/>
</dbReference>
<dbReference type="InterPro" id="IPR051617">
    <property type="entry name" value="UNC-93-like_regulator"/>
</dbReference>
<organism evidence="9 10">
    <name type="scientific">Diploscapter pachys</name>
    <dbReference type="NCBI Taxonomy" id="2018661"/>
    <lineage>
        <taxon>Eukaryota</taxon>
        <taxon>Metazoa</taxon>
        <taxon>Ecdysozoa</taxon>
        <taxon>Nematoda</taxon>
        <taxon>Chromadorea</taxon>
        <taxon>Rhabditida</taxon>
        <taxon>Rhabditina</taxon>
        <taxon>Rhabditomorpha</taxon>
        <taxon>Rhabditoidea</taxon>
        <taxon>Rhabditidae</taxon>
        <taxon>Diploscapter</taxon>
    </lineage>
</organism>
<feature type="chain" id="PRO_5012606989" evidence="8">
    <location>
        <begin position="20"/>
        <end position="591"/>
    </location>
</feature>
<dbReference type="Gene3D" id="1.20.1250.20">
    <property type="entry name" value="MFS general substrate transporter like domains"/>
    <property type="match status" value="1"/>
</dbReference>
<feature type="transmembrane region" description="Helical" evidence="7">
    <location>
        <begin position="264"/>
        <end position="281"/>
    </location>
</feature>
<reference evidence="9 10" key="1">
    <citation type="journal article" date="2017" name="Curr. Biol.">
        <title>Genome architecture and evolution of a unichromosomal asexual nematode.</title>
        <authorList>
            <person name="Fradin H."/>
            <person name="Zegar C."/>
            <person name="Gutwein M."/>
            <person name="Lucas J."/>
            <person name="Kovtun M."/>
            <person name="Corcoran D."/>
            <person name="Baugh L.R."/>
            <person name="Kiontke K."/>
            <person name="Gunsalus K."/>
            <person name="Fitch D.H."/>
            <person name="Piano F."/>
        </authorList>
    </citation>
    <scope>NUCLEOTIDE SEQUENCE [LARGE SCALE GENOMIC DNA]</scope>
    <source>
        <strain evidence="9">PF1309</strain>
    </source>
</reference>
<feature type="transmembrane region" description="Helical" evidence="7">
    <location>
        <begin position="149"/>
        <end position="172"/>
    </location>
</feature>
<evidence type="ECO:0000256" key="5">
    <source>
        <dbReference type="ARBA" id="ARBA00023136"/>
    </source>
</evidence>
<dbReference type="Proteomes" id="UP000218231">
    <property type="component" value="Unassembled WGS sequence"/>
</dbReference>
<evidence type="ECO:0000256" key="4">
    <source>
        <dbReference type="ARBA" id="ARBA00022989"/>
    </source>
</evidence>
<comment type="similarity">
    <text evidence="2">Belongs to the unc-93 family.</text>
</comment>
<keyword evidence="4 7" id="KW-1133">Transmembrane helix</keyword>
<evidence type="ECO:0000256" key="1">
    <source>
        <dbReference type="ARBA" id="ARBA00004141"/>
    </source>
</evidence>
<name>A0A2A2LTR7_9BILA</name>
<evidence type="ECO:0000256" key="7">
    <source>
        <dbReference type="SAM" id="Phobius"/>
    </source>
</evidence>
<feature type="transmembrane region" description="Helical" evidence="7">
    <location>
        <begin position="184"/>
        <end position="202"/>
    </location>
</feature>
<feature type="transmembrane region" description="Helical" evidence="7">
    <location>
        <begin position="101"/>
        <end position="129"/>
    </location>
</feature>
<dbReference type="Gene3D" id="1.25.40.180">
    <property type="match status" value="1"/>
</dbReference>
<feature type="transmembrane region" description="Helical" evidence="7">
    <location>
        <begin position="59"/>
        <end position="80"/>
    </location>
</feature>
<feature type="transmembrane region" description="Helical" evidence="7">
    <location>
        <begin position="287"/>
        <end position="305"/>
    </location>
</feature>
<dbReference type="AlphaFoldDB" id="A0A2A2LTR7"/>
<feature type="region of interest" description="Disordered" evidence="6">
    <location>
        <begin position="552"/>
        <end position="591"/>
    </location>
</feature>
<dbReference type="InterPro" id="IPR010291">
    <property type="entry name" value="Ion_channel_UNC-93"/>
</dbReference>
<evidence type="ECO:0000313" key="10">
    <source>
        <dbReference type="Proteomes" id="UP000218231"/>
    </source>
</evidence>
<dbReference type="PANTHER" id="PTHR23294:SF18">
    <property type="entry name" value="UNC93-LIKE PROTEIN MFSD11"/>
    <property type="match status" value="1"/>
</dbReference>
<dbReference type="Pfam" id="PF05978">
    <property type="entry name" value="UNC-93"/>
    <property type="match status" value="1"/>
</dbReference>
<evidence type="ECO:0000256" key="2">
    <source>
        <dbReference type="ARBA" id="ARBA00009172"/>
    </source>
</evidence>
<evidence type="ECO:0000256" key="3">
    <source>
        <dbReference type="ARBA" id="ARBA00022692"/>
    </source>
</evidence>
<dbReference type="GO" id="GO:0016020">
    <property type="term" value="C:membrane"/>
    <property type="evidence" value="ECO:0007669"/>
    <property type="project" value="UniProtKB-SubCell"/>
</dbReference>
<feature type="transmembrane region" description="Helical" evidence="7">
    <location>
        <begin position="222"/>
        <end position="243"/>
    </location>
</feature>